<evidence type="ECO:0000313" key="10">
    <source>
        <dbReference type="Proteomes" id="UP000706926"/>
    </source>
</evidence>
<keyword evidence="7" id="KW-1133">Transmembrane helix</keyword>
<dbReference type="GO" id="GO:0004673">
    <property type="term" value="F:protein histidine kinase activity"/>
    <property type="evidence" value="ECO:0007669"/>
    <property type="project" value="UniProtKB-EC"/>
</dbReference>
<dbReference type="EMBL" id="JAGGKI010000024">
    <property type="protein sequence ID" value="MBP1896456.1"/>
    <property type="molecule type" value="Genomic_DNA"/>
</dbReference>
<dbReference type="PROSITE" id="PS50885">
    <property type="entry name" value="HAMP"/>
    <property type="match status" value="1"/>
</dbReference>
<evidence type="ECO:0000256" key="3">
    <source>
        <dbReference type="ARBA" id="ARBA00022553"/>
    </source>
</evidence>
<dbReference type="Pfam" id="PF00672">
    <property type="entry name" value="HAMP"/>
    <property type="match status" value="1"/>
</dbReference>
<dbReference type="GeneID" id="95407440"/>
<dbReference type="InterPro" id="IPR036890">
    <property type="entry name" value="HATPase_C_sf"/>
</dbReference>
<evidence type="ECO:0000259" key="8">
    <source>
        <dbReference type="PROSITE" id="PS50885"/>
    </source>
</evidence>
<keyword evidence="4 9" id="KW-0808">Transferase</keyword>
<keyword evidence="6 7" id="KW-0472">Membrane</keyword>
<dbReference type="SMART" id="SM00387">
    <property type="entry name" value="HATPase_c"/>
    <property type="match status" value="1"/>
</dbReference>
<dbReference type="Gene3D" id="6.10.340.10">
    <property type="match status" value="1"/>
</dbReference>
<dbReference type="Pfam" id="PF06580">
    <property type="entry name" value="His_kinase"/>
    <property type="match status" value="1"/>
</dbReference>
<dbReference type="InterPro" id="IPR003660">
    <property type="entry name" value="HAMP_dom"/>
</dbReference>
<dbReference type="Gene3D" id="3.30.565.10">
    <property type="entry name" value="Histidine kinase-like ATPase, C-terminal domain"/>
    <property type="match status" value="1"/>
</dbReference>
<dbReference type="CDD" id="cd06225">
    <property type="entry name" value="HAMP"/>
    <property type="match status" value="1"/>
</dbReference>
<dbReference type="SUPFAM" id="SSF158472">
    <property type="entry name" value="HAMP domain-like"/>
    <property type="match status" value="1"/>
</dbReference>
<feature type="transmembrane region" description="Helical" evidence="7">
    <location>
        <begin position="20"/>
        <end position="39"/>
    </location>
</feature>
<dbReference type="Proteomes" id="UP000706926">
    <property type="component" value="Unassembled WGS sequence"/>
</dbReference>
<reference evidence="9 10" key="1">
    <citation type="submission" date="2021-03" db="EMBL/GenBank/DDBJ databases">
        <title>Genomic Encyclopedia of Type Strains, Phase IV (KMG-IV): sequencing the most valuable type-strain genomes for metagenomic binning, comparative biology and taxonomic classification.</title>
        <authorList>
            <person name="Goeker M."/>
        </authorList>
    </citation>
    <scope>NUCLEOTIDE SEQUENCE [LARGE SCALE GENOMIC DNA]</scope>
    <source>
        <strain evidence="9 10">DSM 15596</strain>
    </source>
</reference>
<feature type="transmembrane region" description="Helical" evidence="7">
    <location>
        <begin position="285"/>
        <end position="308"/>
    </location>
</feature>
<dbReference type="InterPro" id="IPR003594">
    <property type="entry name" value="HATPase_dom"/>
</dbReference>
<name>A0ABS4FJM4_9BACL</name>
<dbReference type="InterPro" id="IPR050640">
    <property type="entry name" value="Bact_2-comp_sensor_kinase"/>
</dbReference>
<evidence type="ECO:0000256" key="6">
    <source>
        <dbReference type="ARBA" id="ARBA00023136"/>
    </source>
</evidence>
<protein>
    <submittedName>
        <fullName evidence="9">Two-component system sensor histidine kinase YesM</fullName>
        <ecNumber evidence="9">2.7.13.3</ecNumber>
    </submittedName>
</protein>
<dbReference type="InterPro" id="IPR010559">
    <property type="entry name" value="Sig_transdc_His_kin_internal"/>
</dbReference>
<dbReference type="Pfam" id="PF02518">
    <property type="entry name" value="HATPase_c"/>
    <property type="match status" value="1"/>
</dbReference>
<dbReference type="PANTHER" id="PTHR34220">
    <property type="entry name" value="SENSOR HISTIDINE KINASE YPDA"/>
    <property type="match status" value="1"/>
</dbReference>
<sequence length="605" mass="69250">MIAMIRWIRDRFSQNIQARLTGYFLLILLPLVIISLFAIERSRDILYEQAVERTEMALSSAMNHFDLALQNVEEISTLIAADPTMNEMLNKNSMDFSPQSIVDFSDILKQLSYLVSVNRYVSHIAVYHQASNMFISTHYGGKKLAGERQQEWLVEAARRNGTGISYVMSEFPVTEGVTFGQMTNSDSVSLIRAMDLYNGERKSNLLVVSFNKSKLLNIIKTLLPSENSRISLLNERGEVVVETGRARSRDIAEKDMTVTIDSEYSNWRLALVQPKSELYKETDQLRLFTVAIIGLSILLAIIISWVVYSGIASPVLKLSRGMKRLSSGELNIHVDTKRKDEFGFLIQSFNKMALVQKHLIEDHYEQQLRLTTTELKFLQSQINPHFLYNTLDSIYWMAKNYDADEISEMVMNLSKFFRLSLNKGREVFTMEESIEHLHYYLRIQQLRFMDNFTVEYRISEDSKQVPILKLLLQPLVENAIIHGMEGKTSGGSVVVSSWIEKGQTVMIRVDDNGPGIEPDRLRYIQHELEKMGMRSVPASSQDEEHVKDLFGLRNVLSRMKLYYGKEAELSVASVRGEGTSATIAIPLDRCRDDMLGRAMPEKERT</sequence>
<evidence type="ECO:0000256" key="5">
    <source>
        <dbReference type="ARBA" id="ARBA00022777"/>
    </source>
</evidence>
<feature type="domain" description="HAMP" evidence="8">
    <location>
        <begin position="309"/>
        <end position="361"/>
    </location>
</feature>
<proteinExistence type="predicted"/>
<keyword evidence="5 9" id="KW-0418">Kinase</keyword>
<keyword evidence="10" id="KW-1185">Reference proteome</keyword>
<evidence type="ECO:0000256" key="2">
    <source>
        <dbReference type="ARBA" id="ARBA00022475"/>
    </source>
</evidence>
<organism evidence="9 10">
    <name type="scientific">Paenibacillus lactis</name>
    <dbReference type="NCBI Taxonomy" id="228574"/>
    <lineage>
        <taxon>Bacteria</taxon>
        <taxon>Bacillati</taxon>
        <taxon>Bacillota</taxon>
        <taxon>Bacilli</taxon>
        <taxon>Bacillales</taxon>
        <taxon>Paenibacillaceae</taxon>
        <taxon>Paenibacillus</taxon>
    </lineage>
</organism>
<gene>
    <name evidence="9" type="ORF">J2Z18_005587</name>
</gene>
<keyword evidence="7" id="KW-0812">Transmembrane</keyword>
<accession>A0ABS4FJM4</accession>
<evidence type="ECO:0000256" key="1">
    <source>
        <dbReference type="ARBA" id="ARBA00004651"/>
    </source>
</evidence>
<dbReference type="SMART" id="SM00304">
    <property type="entry name" value="HAMP"/>
    <property type="match status" value="1"/>
</dbReference>
<keyword evidence="2" id="KW-1003">Cell membrane</keyword>
<comment type="subcellular location">
    <subcellularLocation>
        <location evidence="1">Cell membrane</location>
        <topology evidence="1">Multi-pass membrane protein</topology>
    </subcellularLocation>
</comment>
<evidence type="ECO:0000313" key="9">
    <source>
        <dbReference type="EMBL" id="MBP1896456.1"/>
    </source>
</evidence>
<dbReference type="EC" id="2.7.13.3" evidence="9"/>
<evidence type="ECO:0000256" key="4">
    <source>
        <dbReference type="ARBA" id="ARBA00022679"/>
    </source>
</evidence>
<keyword evidence="3" id="KW-0597">Phosphoprotein</keyword>
<dbReference type="PANTHER" id="PTHR34220:SF7">
    <property type="entry name" value="SENSOR HISTIDINE KINASE YPDA"/>
    <property type="match status" value="1"/>
</dbReference>
<dbReference type="SUPFAM" id="SSF55874">
    <property type="entry name" value="ATPase domain of HSP90 chaperone/DNA topoisomerase II/histidine kinase"/>
    <property type="match status" value="1"/>
</dbReference>
<dbReference type="RefSeq" id="WP_028407089.1">
    <property type="nucleotide sequence ID" value="NZ_BOSA01000004.1"/>
</dbReference>
<evidence type="ECO:0000256" key="7">
    <source>
        <dbReference type="SAM" id="Phobius"/>
    </source>
</evidence>
<comment type="caution">
    <text evidence="9">The sequence shown here is derived from an EMBL/GenBank/DDBJ whole genome shotgun (WGS) entry which is preliminary data.</text>
</comment>